<dbReference type="Proteomes" id="UP000019275">
    <property type="component" value="Unassembled WGS sequence"/>
</dbReference>
<dbReference type="SUPFAM" id="SSF56112">
    <property type="entry name" value="Protein kinase-like (PK-like)"/>
    <property type="match status" value="1"/>
</dbReference>
<name>A0ABN0RM82_9FLAO</name>
<dbReference type="PANTHER" id="PTHR21064:SF5">
    <property type="entry name" value="SLR1880 PROTEIN"/>
    <property type="match status" value="1"/>
</dbReference>
<dbReference type="Gene3D" id="3.90.1200.10">
    <property type="match status" value="1"/>
</dbReference>
<evidence type="ECO:0000313" key="2">
    <source>
        <dbReference type="EMBL" id="EWH13037.1"/>
    </source>
</evidence>
<gene>
    <name evidence="2" type="ORF">KLA_11910</name>
</gene>
<dbReference type="InterPro" id="IPR002575">
    <property type="entry name" value="Aminoglycoside_PTrfase"/>
</dbReference>
<accession>A0ABN0RM82</accession>
<proteinExistence type="predicted"/>
<comment type="caution">
    <text evidence="2">The sequence shown here is derived from an EMBL/GenBank/DDBJ whole genome shotgun (WGS) entry which is preliminary data.</text>
</comment>
<dbReference type="RefSeq" id="WP_235183564.1">
    <property type="nucleotide sequence ID" value="NZ_ARZX01000015.1"/>
</dbReference>
<organism evidence="2 3">
    <name type="scientific">Cellulophaga geojensis KL-A</name>
    <dbReference type="NCBI Taxonomy" id="1328323"/>
    <lineage>
        <taxon>Bacteria</taxon>
        <taxon>Pseudomonadati</taxon>
        <taxon>Bacteroidota</taxon>
        <taxon>Flavobacteriia</taxon>
        <taxon>Flavobacteriales</taxon>
        <taxon>Flavobacteriaceae</taxon>
        <taxon>Cellulophaga</taxon>
    </lineage>
</organism>
<reference evidence="2 3" key="1">
    <citation type="journal article" date="2014" name="Genome Announc.">
        <title>Draft Genome Sequence of the Carrageenan-Degrading Bacterium Cellulophaga sp. Strain KL-A, Isolated from Decaying Marine Algae.</title>
        <authorList>
            <person name="Shan D."/>
            <person name="Ying J."/>
            <person name="Li X."/>
            <person name="Gao Z."/>
            <person name="Wei G."/>
            <person name="Shao Z."/>
        </authorList>
    </citation>
    <scope>NUCLEOTIDE SEQUENCE [LARGE SCALE GENOMIC DNA]</scope>
    <source>
        <strain evidence="2 3">KL-A</strain>
    </source>
</reference>
<dbReference type="InterPro" id="IPR050249">
    <property type="entry name" value="Pseudomonas-type_ThrB"/>
</dbReference>
<feature type="domain" description="Aminoglycoside phosphotransferase" evidence="1">
    <location>
        <begin position="28"/>
        <end position="252"/>
    </location>
</feature>
<dbReference type="Pfam" id="PF01636">
    <property type="entry name" value="APH"/>
    <property type="match status" value="1"/>
</dbReference>
<protein>
    <submittedName>
        <fullName evidence="2">Aminoglycoside phosphotransferase</fullName>
    </submittedName>
</protein>
<dbReference type="InterPro" id="IPR011009">
    <property type="entry name" value="Kinase-like_dom_sf"/>
</dbReference>
<keyword evidence="3" id="KW-1185">Reference proteome</keyword>
<evidence type="ECO:0000313" key="3">
    <source>
        <dbReference type="Proteomes" id="UP000019275"/>
    </source>
</evidence>
<dbReference type="PANTHER" id="PTHR21064">
    <property type="entry name" value="AMINOGLYCOSIDE PHOSPHOTRANSFERASE DOMAIN-CONTAINING PROTEIN-RELATED"/>
    <property type="match status" value="1"/>
</dbReference>
<dbReference type="EMBL" id="ARZX01000015">
    <property type="protein sequence ID" value="EWH13037.1"/>
    <property type="molecule type" value="Genomic_DNA"/>
</dbReference>
<evidence type="ECO:0000259" key="1">
    <source>
        <dbReference type="Pfam" id="PF01636"/>
    </source>
</evidence>
<sequence>MEYKLITMPIEPAKILSHFSVPKKEYVFEPINNGLINDTYLVLTTNKPAYILQRINNNVFKNVAGVMQNIETALHVLKSKNYSSVAVVKTKKDTSYHKENGFWRVLSYIDNSTTYNTTKSNNIAFEAGRIVGEFHSLLSSEDVVNYQDTIPDFHNLIHRNNQFFDALEKAKKERTAAAKDAIEFAEELLPDLLDFCFTELPIRVCHNDTKLNNILFSKTTDKALCLIDLDTLMKGYFYYDFGDAVRTIVNTAPEDEKDLSKITFSEDLFTSFVDGLITHNSILTKEEIASLPQGTVFMPFIHGLRALTDYLQNDAYYKVAYPNQNLDRCVSLFEFSKKALDKVDYMNAILKKKFSQ</sequence>